<feature type="domain" description="B-block binding subunit of TFIIIC" evidence="7">
    <location>
        <begin position="112"/>
        <end position="191"/>
    </location>
</feature>
<evidence type="ECO:0000256" key="1">
    <source>
        <dbReference type="ARBA" id="ARBA00004123"/>
    </source>
</evidence>
<evidence type="ECO:0000313" key="14">
    <source>
        <dbReference type="EMBL" id="KMZ61304.1"/>
    </source>
</evidence>
<dbReference type="Pfam" id="PF24657">
    <property type="entry name" value="DUF7646"/>
    <property type="match status" value="1"/>
</dbReference>
<dbReference type="GO" id="GO:0000127">
    <property type="term" value="C:transcription factor TFIIIC complex"/>
    <property type="evidence" value="ECO:0000318"/>
    <property type="project" value="GO_Central"/>
</dbReference>
<dbReference type="SUPFAM" id="SSF46785">
    <property type="entry name" value="Winged helix' DNA-binding domain"/>
    <property type="match status" value="1"/>
</dbReference>
<dbReference type="PANTHER" id="PTHR15180">
    <property type="entry name" value="GENERAL TRANSCRIPTION FACTOR 3C POLYPEPTIDE 1"/>
    <property type="match status" value="1"/>
</dbReference>
<evidence type="ECO:0000259" key="9">
    <source>
        <dbReference type="Pfam" id="PF24101"/>
    </source>
</evidence>
<evidence type="ECO:0000256" key="5">
    <source>
        <dbReference type="ARBA" id="ARBA00023242"/>
    </source>
</evidence>
<gene>
    <name evidence="14" type="ORF">ZOSMA_53G00940</name>
</gene>
<feature type="domain" description="General transcription factor 3C polypeptide 1 winged-helix" evidence="8">
    <location>
        <begin position="1"/>
        <end position="101"/>
    </location>
</feature>
<dbReference type="GO" id="GO:0042791">
    <property type="term" value="P:5S class rRNA transcription by RNA polymerase III"/>
    <property type="evidence" value="ECO:0000318"/>
    <property type="project" value="GO_Central"/>
</dbReference>
<feature type="domain" description="DUF7646" evidence="12">
    <location>
        <begin position="337"/>
        <end position="419"/>
    </location>
</feature>
<dbReference type="Pfam" id="PF24101">
    <property type="entry name" value="WHD_GTF3C1"/>
    <property type="match status" value="1"/>
</dbReference>
<evidence type="ECO:0000256" key="2">
    <source>
        <dbReference type="ARBA" id="ARBA00022553"/>
    </source>
</evidence>
<protein>
    <submittedName>
        <fullName evidence="14">Uncharacterized protein</fullName>
    </submittedName>
</protein>
<accession>A0A0K9NX32</accession>
<evidence type="ECO:0000259" key="11">
    <source>
        <dbReference type="Pfam" id="PF24655"/>
    </source>
</evidence>
<dbReference type="InterPro" id="IPR056467">
    <property type="entry name" value="eWH_GTF3C1"/>
</dbReference>
<dbReference type="Pfam" id="PF23704">
    <property type="entry name" value="WHD_GTF3C1_N"/>
    <property type="match status" value="1"/>
</dbReference>
<dbReference type="GO" id="GO:0005634">
    <property type="term" value="C:nucleus"/>
    <property type="evidence" value="ECO:0007669"/>
    <property type="project" value="UniProtKB-SubCell"/>
</dbReference>
<dbReference type="Pfam" id="PF24655">
    <property type="entry name" value="DUF7645"/>
    <property type="match status" value="1"/>
</dbReference>
<dbReference type="InterPro" id="IPR007309">
    <property type="entry name" value="TFIIIC_Bblock-bd"/>
</dbReference>
<dbReference type="InterPro" id="IPR044210">
    <property type="entry name" value="Tfc3-like"/>
</dbReference>
<dbReference type="Pfam" id="PF04182">
    <property type="entry name" value="B-block_TFIIIC"/>
    <property type="match status" value="1"/>
</dbReference>
<comment type="subcellular location">
    <subcellularLocation>
        <location evidence="1">Nucleus</location>
    </subcellularLocation>
</comment>
<evidence type="ECO:0000259" key="7">
    <source>
        <dbReference type="Pfam" id="PF04182"/>
    </source>
</evidence>
<reference evidence="15" key="1">
    <citation type="journal article" date="2016" name="Nature">
        <title>The genome of the seagrass Zostera marina reveals angiosperm adaptation to the sea.</title>
        <authorList>
            <person name="Olsen J.L."/>
            <person name="Rouze P."/>
            <person name="Verhelst B."/>
            <person name="Lin Y.-C."/>
            <person name="Bayer T."/>
            <person name="Collen J."/>
            <person name="Dattolo E."/>
            <person name="De Paoli E."/>
            <person name="Dittami S."/>
            <person name="Maumus F."/>
            <person name="Michel G."/>
            <person name="Kersting A."/>
            <person name="Lauritano C."/>
            <person name="Lohaus R."/>
            <person name="Toepel M."/>
            <person name="Tonon T."/>
            <person name="Vanneste K."/>
            <person name="Amirebrahimi M."/>
            <person name="Brakel J."/>
            <person name="Bostroem C."/>
            <person name="Chovatia M."/>
            <person name="Grimwood J."/>
            <person name="Jenkins J.W."/>
            <person name="Jueterbock A."/>
            <person name="Mraz A."/>
            <person name="Stam W.T."/>
            <person name="Tice H."/>
            <person name="Bornberg-Bauer E."/>
            <person name="Green P.J."/>
            <person name="Pearson G.A."/>
            <person name="Procaccini G."/>
            <person name="Duarte C.M."/>
            <person name="Schmutz J."/>
            <person name="Reusch T.B.H."/>
            <person name="Van de Peer Y."/>
        </authorList>
    </citation>
    <scope>NUCLEOTIDE SEQUENCE [LARGE SCALE GENOMIC DNA]</scope>
    <source>
        <strain evidence="15">cv. Finnish</strain>
    </source>
</reference>
<dbReference type="InterPro" id="IPR056063">
    <property type="entry name" value="DUF7646"/>
</dbReference>
<dbReference type="InterPro" id="IPR056428">
    <property type="entry name" value="WH_GTF3C1"/>
</dbReference>
<dbReference type="EMBL" id="LFYR01001508">
    <property type="protein sequence ID" value="KMZ61304.1"/>
    <property type="molecule type" value="Genomic_DNA"/>
</dbReference>
<proteinExistence type="predicted"/>
<keyword evidence="2" id="KW-0597">Phosphoprotein</keyword>
<feature type="compositionally biased region" description="Low complexity" evidence="6">
    <location>
        <begin position="965"/>
        <end position="977"/>
    </location>
</feature>
<feature type="domain" description="DUF7645" evidence="11">
    <location>
        <begin position="874"/>
        <end position="931"/>
    </location>
</feature>
<feature type="domain" description="GTF3C1 extended winged-helix" evidence="9">
    <location>
        <begin position="517"/>
        <end position="625"/>
    </location>
</feature>
<evidence type="ECO:0000259" key="13">
    <source>
        <dbReference type="Pfam" id="PF24658"/>
    </source>
</evidence>
<evidence type="ECO:0000259" key="12">
    <source>
        <dbReference type="Pfam" id="PF24657"/>
    </source>
</evidence>
<dbReference type="InterPro" id="IPR036390">
    <property type="entry name" value="WH_DNA-bd_sf"/>
</dbReference>
<dbReference type="GO" id="GO:0006384">
    <property type="term" value="P:transcription initiation at RNA polymerase III promoter"/>
    <property type="evidence" value="ECO:0000318"/>
    <property type="project" value="GO_Central"/>
</dbReference>
<dbReference type="Proteomes" id="UP000036987">
    <property type="component" value="Unassembled WGS sequence"/>
</dbReference>
<keyword evidence="15" id="KW-1185">Reference proteome</keyword>
<evidence type="ECO:0000256" key="6">
    <source>
        <dbReference type="SAM" id="MobiDB-lite"/>
    </source>
</evidence>
<comment type="caution">
    <text evidence="14">The sequence shown here is derived from an EMBL/GenBank/DDBJ whole genome shotgun (WGS) entry which is preliminary data.</text>
</comment>
<dbReference type="Pfam" id="PF24538">
    <property type="entry name" value="DUF7599"/>
    <property type="match status" value="1"/>
</dbReference>
<keyword evidence="4" id="KW-0804">Transcription</keyword>
<feature type="domain" description="DUF7599" evidence="10">
    <location>
        <begin position="232"/>
        <end position="322"/>
    </location>
</feature>
<evidence type="ECO:0000256" key="3">
    <source>
        <dbReference type="ARBA" id="ARBA00023125"/>
    </source>
</evidence>
<keyword evidence="5" id="KW-0539">Nucleus</keyword>
<dbReference type="Pfam" id="PF24658">
    <property type="entry name" value="DUF7647"/>
    <property type="match status" value="1"/>
</dbReference>
<evidence type="ECO:0000313" key="15">
    <source>
        <dbReference type="Proteomes" id="UP000036987"/>
    </source>
</evidence>
<dbReference type="OrthoDB" id="68020at2759"/>
<name>A0A0K9NX32_ZOSMR</name>
<dbReference type="STRING" id="29655.A0A0K9NX32"/>
<sequence length="1575" mass="179344">MDAIVLAMVEEICAEGPNGVSLMNLWAMIEPSVVSSGMNLCEGLKQIVWSRLLSFSELRFETKNILLSSFDGSIQSFEDSERLDVKVVADENLRDNFLGIYEQKLAGNDLTKIQRRLIDRIAFSRTKGVTQNKLSKEFNMKGNEIFYHLKNLEYCRLIVRHSTLVKTEGKNDKAPSVLNTNLVHLHRYAKDFNSNSQQRIEISMEEIVVDGNHLTENGCSQEEMITEDISVKDFLPALEAVCNKLEKASGKVLIVKDMKIDLGYRETKGHRAWRNIVNRLKEANLVEEVTLKVSKEGKINNEKCVLCLRLLKKFDPKDFQPKTLPCGYNELDSVYDGKKGQINEQIMELSISQQIYDMVNAGGVKGMTINEICTRLGLRQKKYHSQIIEMCSKYEMHIQAESHNRTKVYRFWTIENFKERTVIPASSGQTYEQPYSNALEINSDQNKNNQIVNFIPPSNKIVHSENDKPQISDFDKISAEPMDIMESGVAISERSSRHLAIFPAKTSNSLKNPCLELTTITTQRKNRILFRLERDKFLLWADMQNWLQSLEIEKTTKMARRTLLRIIESLEKDGLCKRGELKFPSLNNRNSDIIKLVVLHPSVTDISAIVGKIYRRVRDFDRECRRHVLAQSQSDGLIDIERSSSTILRQRYAKADAMRANGFIPAKMVRIKLLHRFLWSYLSNYSDRDDPSATRKCENVLNNNQSPLKLFAFDKVVKDMPVDLFLRVVGSVESVSNMVDNCQKGLKLSDLAVSNFKQMMDTNATGRLSSIVDVLLRLKLIHLVTAQTTEDAGSSHTQLCYAMELKPHIEVPRSQSSLCPRMRHDFVLSTKELVDEYWQSLEYHYATADPKIASRTFPGSIAPEVFARHSWSLVRLMSTEQRIELRKRVENIDPSEKVSFKDSVTIAKELDLTLSQVLRAFYDKKRQFHKFLCKSKPKVPEHLVKQPHSDINVKKTENGFNGTPISDSQVSIQSSQIKSRKTTKSTKSDRRHANLELEVEENDRETFTFITQSTRVKSARQRKFLDYESDRLVRESLSIANAVEIIKLHFLSSSSATELQSLLKETLRWYSEMDLCAAFTYLSQKNFLVKEHGSRSFVLSKKFLIDASSSPFPIGSGKRATKFSSSLFEPDKDFTLDFQCGETFHLFALISSGKLAISICLPDEGIGGIDESSNLKSTGNNNGDESKQHDFSSKKESDYCLRREKGFPGIKPLLNHLLSGSEPKVTFNCCEKKSHHLLHSKTKESCHLVIDDIGQDYNILSKSDAHRKFHFASPSELSGFDLHWQEITSHAKKLSSKKFNCGNENLSSHLIKSVYISIKQSGEQGLDIKEISQTMTIEEQLIQVIVDTLEAFHLVMKVNAYNCIHIVDSFYKSKYFITMLSDTNNNKDLSESGHTKSQLVNQNAYLRTQNINNMKLRDGHTITILDVPNEAKMSDLTPGDNNEGNTPLEDQKINDKLYGIHCISQPILPWINGDGGVNSIMYKGLVRRVFGIIMQNPGIIEDHLFLKMEVINPQSCRQLLSLMIADKHIYVKSISLATSCGPSKFLQSLFNPQTKLHNPVFLKHFYANPMSTGLL</sequence>
<feature type="compositionally biased region" description="Basic and acidic residues" evidence="6">
    <location>
        <begin position="1184"/>
        <end position="1196"/>
    </location>
</feature>
<organism evidence="14 15">
    <name type="scientific">Zostera marina</name>
    <name type="common">Eelgrass</name>
    <dbReference type="NCBI Taxonomy" id="29655"/>
    <lineage>
        <taxon>Eukaryota</taxon>
        <taxon>Viridiplantae</taxon>
        <taxon>Streptophyta</taxon>
        <taxon>Embryophyta</taxon>
        <taxon>Tracheophyta</taxon>
        <taxon>Spermatophyta</taxon>
        <taxon>Magnoliopsida</taxon>
        <taxon>Liliopsida</taxon>
        <taxon>Zosteraceae</taxon>
        <taxon>Zostera</taxon>
    </lineage>
</organism>
<dbReference type="InterPro" id="IPR056062">
    <property type="entry name" value="DUF7645"/>
</dbReference>
<dbReference type="InterPro" id="IPR056020">
    <property type="entry name" value="DUF7599"/>
</dbReference>
<dbReference type="GO" id="GO:0003677">
    <property type="term" value="F:DNA binding"/>
    <property type="evidence" value="ECO:0007669"/>
    <property type="project" value="UniProtKB-KW"/>
</dbReference>
<evidence type="ECO:0000259" key="8">
    <source>
        <dbReference type="Pfam" id="PF23704"/>
    </source>
</evidence>
<feature type="compositionally biased region" description="Polar residues" evidence="6">
    <location>
        <begin position="1172"/>
        <end position="1183"/>
    </location>
</feature>
<keyword evidence="3" id="KW-0238">DNA-binding</keyword>
<evidence type="ECO:0000259" key="10">
    <source>
        <dbReference type="Pfam" id="PF24538"/>
    </source>
</evidence>
<dbReference type="PANTHER" id="PTHR15180:SF1">
    <property type="entry name" value="GENERAL TRANSCRIPTION FACTOR 3C POLYPEPTIDE 1"/>
    <property type="match status" value="1"/>
</dbReference>
<feature type="domain" description="DUF7647" evidence="13">
    <location>
        <begin position="703"/>
        <end position="872"/>
    </location>
</feature>
<feature type="region of interest" description="Disordered" evidence="6">
    <location>
        <begin position="953"/>
        <end position="992"/>
    </location>
</feature>
<dbReference type="OMA" id="VESHNMS"/>
<feature type="region of interest" description="Disordered" evidence="6">
    <location>
        <begin position="1172"/>
        <end position="1196"/>
    </location>
</feature>
<evidence type="ECO:0000256" key="4">
    <source>
        <dbReference type="ARBA" id="ARBA00023163"/>
    </source>
</evidence>
<dbReference type="InterPro" id="IPR056064">
    <property type="entry name" value="DUF7647"/>
</dbReference>